<name>A0A0H2R7M7_9AGAM</name>
<evidence type="ECO:0000313" key="2">
    <source>
        <dbReference type="Proteomes" id="UP000053477"/>
    </source>
</evidence>
<protein>
    <submittedName>
        <fullName evidence="1">Uncharacterized protein</fullName>
    </submittedName>
</protein>
<sequence>MERLQRLNWRAIKRCVKRRSDEFKASQFPGNGFKKISFAIEVCLKQNASGRVLWMDSTLDGDSDGSKVELWNFQILCPREIGKLSPLKIDNILFWLFDPKIVFLFDALFLPKIAKERRGPCTQCDSSLSSSRPSCSQSSAVIAVFKPRKDESSTISKRESLDPCDHRATSDVENEGFMVVGRMGDRAMAVIAETI</sequence>
<organism evidence="1 2">
    <name type="scientific">Schizopora paradoxa</name>
    <dbReference type="NCBI Taxonomy" id="27342"/>
    <lineage>
        <taxon>Eukaryota</taxon>
        <taxon>Fungi</taxon>
        <taxon>Dikarya</taxon>
        <taxon>Basidiomycota</taxon>
        <taxon>Agaricomycotina</taxon>
        <taxon>Agaricomycetes</taxon>
        <taxon>Hymenochaetales</taxon>
        <taxon>Schizoporaceae</taxon>
        <taxon>Schizopora</taxon>
    </lineage>
</organism>
<dbReference type="EMBL" id="KQ086144">
    <property type="protein sequence ID" value="KLO07362.1"/>
    <property type="molecule type" value="Genomic_DNA"/>
</dbReference>
<proteinExistence type="predicted"/>
<reference evidence="1 2" key="1">
    <citation type="submission" date="2015-04" db="EMBL/GenBank/DDBJ databases">
        <title>Complete genome sequence of Schizopora paradoxa KUC8140, a cosmopolitan wood degrader in East Asia.</title>
        <authorList>
            <consortium name="DOE Joint Genome Institute"/>
            <person name="Min B."/>
            <person name="Park H."/>
            <person name="Jang Y."/>
            <person name="Kim J.-J."/>
            <person name="Kim K.H."/>
            <person name="Pangilinan J."/>
            <person name="Lipzen A."/>
            <person name="Riley R."/>
            <person name="Grigoriev I.V."/>
            <person name="Spatafora J.W."/>
            <person name="Choi I.-G."/>
        </authorList>
    </citation>
    <scope>NUCLEOTIDE SEQUENCE [LARGE SCALE GENOMIC DNA]</scope>
    <source>
        <strain evidence="1 2">KUC8140</strain>
    </source>
</reference>
<keyword evidence="2" id="KW-1185">Reference proteome</keyword>
<dbReference type="InParanoid" id="A0A0H2R7M7"/>
<gene>
    <name evidence="1" type="ORF">SCHPADRAFT_894723</name>
</gene>
<dbReference type="Proteomes" id="UP000053477">
    <property type="component" value="Unassembled WGS sequence"/>
</dbReference>
<evidence type="ECO:0000313" key="1">
    <source>
        <dbReference type="EMBL" id="KLO07362.1"/>
    </source>
</evidence>
<accession>A0A0H2R7M7</accession>
<dbReference type="AlphaFoldDB" id="A0A0H2R7M7"/>